<dbReference type="EMBL" id="CP002287">
    <property type="protein sequence ID" value="ADP15919.1"/>
    <property type="molecule type" value="Genomic_DNA"/>
</dbReference>
<dbReference type="KEGG" id="axy:AXYL_02599"/>
<dbReference type="AlphaFoldDB" id="E3HPT5"/>
<sequence length="33" mass="3765">MLFSIAIYDLTQTDMLVSDPVDPDYSVQFGKVR</sequence>
<proteinExistence type="predicted"/>
<reference evidence="1 2" key="1">
    <citation type="journal article" date="2011" name="J. Bacteriol.">
        <title>Complete genome sequence of the haloaromatic acid-degrading bacterium Achromobacter xylosoxidans A8.</title>
        <authorList>
            <person name="Strnad H."/>
            <person name="Ridl J."/>
            <person name="Paces J."/>
            <person name="Kolar M."/>
            <person name="Vlcek C."/>
            <person name="Paces V."/>
        </authorList>
    </citation>
    <scope>NUCLEOTIDE SEQUENCE [LARGE SCALE GENOMIC DNA]</scope>
    <source>
        <strain evidence="1 2">A8</strain>
    </source>
</reference>
<gene>
    <name evidence="1" type="ordered locus">AXYL_02599</name>
</gene>
<evidence type="ECO:0000313" key="1">
    <source>
        <dbReference type="EMBL" id="ADP15919.1"/>
    </source>
</evidence>
<protein>
    <submittedName>
        <fullName evidence="1">Uncharacterized protein</fullName>
    </submittedName>
</protein>
<dbReference type="Proteomes" id="UP000006876">
    <property type="component" value="Chromosome"/>
</dbReference>
<organism evidence="1 2">
    <name type="scientific">Achromobacter xylosoxidans (strain A8)</name>
    <dbReference type="NCBI Taxonomy" id="762376"/>
    <lineage>
        <taxon>Bacteria</taxon>
        <taxon>Pseudomonadati</taxon>
        <taxon>Pseudomonadota</taxon>
        <taxon>Betaproteobacteria</taxon>
        <taxon>Burkholderiales</taxon>
        <taxon>Alcaligenaceae</taxon>
        <taxon>Achromobacter</taxon>
    </lineage>
</organism>
<accession>E3HPT5</accession>
<name>E3HPT5_ACHXA</name>
<evidence type="ECO:0000313" key="2">
    <source>
        <dbReference type="Proteomes" id="UP000006876"/>
    </source>
</evidence>
<dbReference type="HOGENOM" id="CLU_3380015_0_0_4"/>